<dbReference type="EMBL" id="LKAM01000015">
    <property type="protein sequence ID" value="KUM45888.1"/>
    <property type="molecule type" value="Genomic_DNA"/>
</dbReference>
<protein>
    <submittedName>
        <fullName evidence="1">Uncharacterized protein</fullName>
    </submittedName>
</protein>
<organism evidence="1">
    <name type="scientific">Picea glauca</name>
    <name type="common">White spruce</name>
    <name type="synonym">Pinus glauca</name>
    <dbReference type="NCBI Taxonomy" id="3330"/>
    <lineage>
        <taxon>Eukaryota</taxon>
        <taxon>Viridiplantae</taxon>
        <taxon>Streptophyta</taxon>
        <taxon>Embryophyta</taxon>
        <taxon>Tracheophyta</taxon>
        <taxon>Spermatophyta</taxon>
        <taxon>Pinopsida</taxon>
        <taxon>Pinidae</taxon>
        <taxon>Conifers I</taxon>
        <taxon>Pinales</taxon>
        <taxon>Pinaceae</taxon>
        <taxon>Picea</taxon>
    </lineage>
</organism>
<gene>
    <name evidence="1" type="ORF">ABT39_MTgene2242</name>
</gene>
<accession>A0A117NFX0</accession>
<geneLocation type="mitochondrion" evidence="1"/>
<proteinExistence type="predicted"/>
<sequence length="76" mass="8997">MYWYKPEQGGISSYLLTKVIKGTLPRMHWKIQKRPQPLLPRIELARLRSVTSKSAQQTILFGFRPSRHEYLSTFSF</sequence>
<keyword evidence="1" id="KW-0496">Mitochondrion</keyword>
<dbReference type="AlphaFoldDB" id="A0A117NFX0"/>
<comment type="caution">
    <text evidence="1">The sequence shown here is derived from an EMBL/GenBank/DDBJ whole genome shotgun (WGS) entry which is preliminary data.</text>
</comment>
<evidence type="ECO:0000313" key="1">
    <source>
        <dbReference type="EMBL" id="KUM45888.1"/>
    </source>
</evidence>
<reference evidence="1" key="1">
    <citation type="journal article" date="2015" name="Genome Biol. Evol.">
        <title>Organellar Genomes of White Spruce (Picea glauca): Assembly and Annotation.</title>
        <authorList>
            <person name="Jackman S.D."/>
            <person name="Warren R.L."/>
            <person name="Gibb E.A."/>
            <person name="Vandervalk B.P."/>
            <person name="Mohamadi H."/>
            <person name="Chu J."/>
            <person name="Raymond A."/>
            <person name="Pleasance S."/>
            <person name="Coope R."/>
            <person name="Wildung M.R."/>
            <person name="Ritland C.E."/>
            <person name="Bousquet J."/>
            <person name="Jones S.J."/>
            <person name="Bohlmann J."/>
            <person name="Birol I."/>
        </authorList>
    </citation>
    <scope>NUCLEOTIDE SEQUENCE [LARGE SCALE GENOMIC DNA]</scope>
    <source>
        <tissue evidence="1">Flushing bud</tissue>
    </source>
</reference>
<name>A0A117NFX0_PICGL</name>